<dbReference type="Pfam" id="PF13204">
    <property type="entry name" value="Apiosidase"/>
    <property type="match status" value="1"/>
</dbReference>
<dbReference type="InterPro" id="IPR024749">
    <property type="entry name" value="Collagen-bd_put"/>
</dbReference>
<evidence type="ECO:0000313" key="3">
    <source>
        <dbReference type="EMBL" id="NYH92414.1"/>
    </source>
</evidence>
<dbReference type="SUPFAM" id="SSF51445">
    <property type="entry name" value="(Trans)glycosidases"/>
    <property type="match status" value="1"/>
</dbReference>
<sequence>MSSGALTEDSATWYGTWLANRYKDKPNIVWLNGGDSKAHQRLSIWTALGESLRQSDPDHLMTYHPFGRYSSSTWFHDASWLDFNMFQSGHHTYAQSFAAVATNVDSIDLPTLWKGEDNWKHVIEDHKLHPPKPTLDGEPSYEGIPQGLHDPSEPFWNDNDVRRYAYWAVFAGACGHTYGNGSVMQMHRPSDGPVGGYGVTKYWTEAIDDPGAGQLQNLKRLMLSRPYFDRIYDPTVVHGDPGHRYDRVLATRGKDYLFAYVYTGRTFSLELGHISGSQVDAWWYHPKDGRSEQVGRLPNEGVQAFDPPGTPEEGNDWVLVLDDVSKQFPKPGDVTWTA</sequence>
<proteinExistence type="predicted"/>
<comment type="caution">
    <text evidence="3">The sequence shown here is derived from an EMBL/GenBank/DDBJ whole genome shotgun (WGS) entry which is preliminary data.</text>
</comment>
<protein>
    <recommendedName>
        <fullName evidence="5">Collagen-binding domain of a collagenase</fullName>
    </recommendedName>
</protein>
<accession>A0A852ZHL5</accession>
<dbReference type="Proteomes" id="UP000579605">
    <property type="component" value="Unassembled WGS sequence"/>
</dbReference>
<dbReference type="PANTHER" id="PTHR37836">
    <property type="entry name" value="LMO1036 PROTEIN"/>
    <property type="match status" value="1"/>
</dbReference>
<dbReference type="RefSeq" id="WP_202889455.1">
    <property type="nucleotide sequence ID" value="NZ_BAAARR010000005.1"/>
</dbReference>
<dbReference type="PANTHER" id="PTHR37836:SF3">
    <property type="entry name" value="ENDOGLUCANASE"/>
    <property type="match status" value="1"/>
</dbReference>
<dbReference type="AlphaFoldDB" id="A0A852ZHL5"/>
<dbReference type="Gene3D" id="3.20.20.80">
    <property type="entry name" value="Glycosidases"/>
    <property type="match status" value="1"/>
</dbReference>
<evidence type="ECO:0000259" key="1">
    <source>
        <dbReference type="Pfam" id="PF12904"/>
    </source>
</evidence>
<dbReference type="InterPro" id="IPR017853">
    <property type="entry name" value="GH"/>
</dbReference>
<dbReference type="EMBL" id="JACBZH010000001">
    <property type="protein sequence ID" value="NYH92414.1"/>
    <property type="molecule type" value="Genomic_DNA"/>
</dbReference>
<gene>
    <name evidence="3" type="ORF">F4554_005052</name>
</gene>
<feature type="domain" description="Apiosidase-like catalytic" evidence="2">
    <location>
        <begin position="5"/>
        <end position="228"/>
    </location>
</feature>
<feature type="domain" description="Putative collagen-binding" evidence="1">
    <location>
        <begin position="233"/>
        <end position="322"/>
    </location>
</feature>
<keyword evidence="4" id="KW-1185">Reference proteome</keyword>
<evidence type="ECO:0008006" key="5">
    <source>
        <dbReference type="Google" id="ProtNLM"/>
    </source>
</evidence>
<name>A0A852ZHL5_9ACTN</name>
<organism evidence="3 4">
    <name type="scientific">Actinopolymorpha rutila</name>
    <dbReference type="NCBI Taxonomy" id="446787"/>
    <lineage>
        <taxon>Bacteria</taxon>
        <taxon>Bacillati</taxon>
        <taxon>Actinomycetota</taxon>
        <taxon>Actinomycetes</taxon>
        <taxon>Propionibacteriales</taxon>
        <taxon>Actinopolymorphaceae</taxon>
        <taxon>Actinopolymorpha</taxon>
    </lineage>
</organism>
<dbReference type="Pfam" id="PF12904">
    <property type="entry name" value="Collagen_bind_2"/>
    <property type="match status" value="1"/>
</dbReference>
<dbReference type="InterPro" id="IPR025277">
    <property type="entry name" value="Apiosidase-like_cat_dom"/>
</dbReference>
<reference evidence="3 4" key="1">
    <citation type="submission" date="2020-07" db="EMBL/GenBank/DDBJ databases">
        <title>Sequencing the genomes of 1000 actinobacteria strains.</title>
        <authorList>
            <person name="Klenk H.-P."/>
        </authorList>
    </citation>
    <scope>NUCLEOTIDE SEQUENCE [LARGE SCALE GENOMIC DNA]</scope>
    <source>
        <strain evidence="3 4">DSM 18448</strain>
    </source>
</reference>
<evidence type="ECO:0000313" key="4">
    <source>
        <dbReference type="Proteomes" id="UP000579605"/>
    </source>
</evidence>
<evidence type="ECO:0000259" key="2">
    <source>
        <dbReference type="Pfam" id="PF13204"/>
    </source>
</evidence>